<keyword evidence="2" id="KW-0732">Signal</keyword>
<feature type="region of interest" description="Disordered" evidence="1">
    <location>
        <begin position="265"/>
        <end position="310"/>
    </location>
</feature>
<dbReference type="AlphaFoldDB" id="A0A1J9S924"/>
<evidence type="ECO:0000313" key="4">
    <source>
        <dbReference type="Proteomes" id="UP000183809"/>
    </source>
</evidence>
<dbReference type="RefSeq" id="XP_020132664.1">
    <property type="nucleotide sequence ID" value="XM_020270438.1"/>
</dbReference>
<accession>A0A1J9S924</accession>
<dbReference type="Proteomes" id="UP000183809">
    <property type="component" value="Unassembled WGS sequence"/>
</dbReference>
<organism evidence="3 4">
    <name type="scientific">Diplodia corticola</name>
    <dbReference type="NCBI Taxonomy" id="236234"/>
    <lineage>
        <taxon>Eukaryota</taxon>
        <taxon>Fungi</taxon>
        <taxon>Dikarya</taxon>
        <taxon>Ascomycota</taxon>
        <taxon>Pezizomycotina</taxon>
        <taxon>Dothideomycetes</taxon>
        <taxon>Dothideomycetes incertae sedis</taxon>
        <taxon>Botryosphaeriales</taxon>
        <taxon>Botryosphaeriaceae</taxon>
        <taxon>Diplodia</taxon>
    </lineage>
</organism>
<name>A0A1J9S924_9PEZI</name>
<dbReference type="GeneID" id="31010697"/>
<feature type="compositionally biased region" description="Low complexity" evidence="1">
    <location>
        <begin position="59"/>
        <end position="71"/>
    </location>
</feature>
<keyword evidence="4" id="KW-1185">Reference proteome</keyword>
<gene>
    <name evidence="3" type="ORF">BKCO1_1100079</name>
</gene>
<dbReference type="EMBL" id="MNUE01000011">
    <property type="protein sequence ID" value="OJD36404.1"/>
    <property type="molecule type" value="Genomic_DNA"/>
</dbReference>
<feature type="compositionally biased region" description="Low complexity" evidence="1">
    <location>
        <begin position="291"/>
        <end position="300"/>
    </location>
</feature>
<feature type="signal peptide" evidence="2">
    <location>
        <begin position="1"/>
        <end position="19"/>
    </location>
</feature>
<feature type="chain" id="PRO_5013108921" evidence="2">
    <location>
        <begin position="20"/>
        <end position="387"/>
    </location>
</feature>
<proteinExistence type="predicted"/>
<reference evidence="3 4" key="1">
    <citation type="submission" date="2016-10" db="EMBL/GenBank/DDBJ databases">
        <title>Proteomics and genomics reveal pathogen-plant mechanisms compatible with a hemibiotrophic lifestyle of Diplodia corticola.</title>
        <authorList>
            <person name="Fernandes I."/>
            <person name="De Jonge R."/>
            <person name="Van De Peer Y."/>
            <person name="Devreese B."/>
            <person name="Alves A."/>
            <person name="Esteves A.C."/>
        </authorList>
    </citation>
    <scope>NUCLEOTIDE SEQUENCE [LARGE SCALE GENOMIC DNA]</scope>
    <source>
        <strain evidence="3 4">CBS 112549</strain>
    </source>
</reference>
<feature type="region of interest" description="Disordered" evidence="1">
    <location>
        <begin position="59"/>
        <end position="85"/>
    </location>
</feature>
<evidence type="ECO:0000313" key="3">
    <source>
        <dbReference type="EMBL" id="OJD36404.1"/>
    </source>
</evidence>
<evidence type="ECO:0000256" key="2">
    <source>
        <dbReference type="SAM" id="SignalP"/>
    </source>
</evidence>
<comment type="caution">
    <text evidence="3">The sequence shown here is derived from an EMBL/GenBank/DDBJ whole genome shotgun (WGS) entry which is preliminary data.</text>
</comment>
<sequence>MPLARRHLFTAFLVASSTGGNVGARARSLRPTGSCQDESPCAHTCLLKLSSLALALARPSSSSQLQPTPSLYKLSQGHKGKRRPPLTAVPQALWAAAVRLFPPTVWRGSLRPNQAMPGRARSRDPTPEPTPLGVCLGRDWARPRHERDRGVGAAGPSALLTKGWQSPHHLETHGKWVTPSGACQNPQPLRARTALGPGLGNDDDFGKTRHEALSTPLAPDTFTKAGHGGGNRNKGLLPPINFIFLPPINFIFKLLRSSASSGRFGAPSKADQYLTSPVPPGSQGQGRGRSHSPGPSRSRSALSSTDRGPRKPEQLLVQQCYSQAADGRSVVTLAAQGKAAATEAAMGPGQASIEAKASLERCNVHARIQVRRGLEEWRAALQGPPRG</sequence>
<evidence type="ECO:0000256" key="1">
    <source>
        <dbReference type="SAM" id="MobiDB-lite"/>
    </source>
</evidence>
<protein>
    <submittedName>
        <fullName evidence="3">Uncharacterized protein</fullName>
    </submittedName>
</protein>
<feature type="region of interest" description="Disordered" evidence="1">
    <location>
        <begin position="111"/>
        <end position="136"/>
    </location>
</feature>